<keyword evidence="1" id="KW-0378">Hydrolase</keyword>
<comment type="caution">
    <text evidence="3">The sequence shown here is derived from an EMBL/GenBank/DDBJ whole genome shotgun (WGS) entry which is preliminary data.</text>
</comment>
<dbReference type="PRINTS" id="PR00412">
    <property type="entry name" value="EPOXHYDRLASE"/>
</dbReference>
<sequence>MDTVRREAVSVGEGELRVTLAGEGPPVLLVHGFPDDGEVWRHQIPALAAAGFRVIVPDLRGCGDSFAPDRTEDYRLTRLVADLEALLDALGVDTVRLAGHDWGAVIAWRFAMACPQRVCCYAALSVGHPLAYATDGAMQKLKGWYALFFQWRGGAERLLRAGHWRLFRRLTGHPGEAARWISRLERPGRLRAALNYYRANLVEVLFRRDYPAVTMPVLGLWSSGDRFLTERQMLRSADFVSGGWRYRRIEGAGHWLPLDAPAAVNDLLIPFFRGENHVPS</sequence>
<keyword evidence="4" id="KW-1185">Reference proteome</keyword>
<dbReference type="InterPro" id="IPR000073">
    <property type="entry name" value="AB_hydrolase_1"/>
</dbReference>
<dbReference type="InterPro" id="IPR000639">
    <property type="entry name" value="Epox_hydrolase-like"/>
</dbReference>
<evidence type="ECO:0000313" key="4">
    <source>
        <dbReference type="Proteomes" id="UP000292423"/>
    </source>
</evidence>
<dbReference type="PANTHER" id="PTHR43329">
    <property type="entry name" value="EPOXIDE HYDROLASE"/>
    <property type="match status" value="1"/>
</dbReference>
<dbReference type="InterPro" id="IPR029058">
    <property type="entry name" value="AB_hydrolase_fold"/>
</dbReference>
<dbReference type="Gene3D" id="3.40.50.1820">
    <property type="entry name" value="alpha/beta hydrolase"/>
    <property type="match status" value="1"/>
</dbReference>
<dbReference type="GO" id="GO:0016787">
    <property type="term" value="F:hydrolase activity"/>
    <property type="evidence" value="ECO:0007669"/>
    <property type="project" value="UniProtKB-KW"/>
</dbReference>
<proteinExistence type="predicted"/>
<accession>A0A4Q7YNX6</accession>
<name>A0A4Q7YNX6_9GAMM</name>
<dbReference type="Proteomes" id="UP000292423">
    <property type="component" value="Unassembled WGS sequence"/>
</dbReference>
<dbReference type="RefSeq" id="WP_130414538.1">
    <property type="nucleotide sequence ID" value="NZ_SHKX01000013.1"/>
</dbReference>
<protein>
    <submittedName>
        <fullName evidence="3">Pimeloyl-ACP methyl ester carboxylesterase</fullName>
    </submittedName>
</protein>
<dbReference type="SUPFAM" id="SSF53474">
    <property type="entry name" value="alpha/beta-Hydrolases"/>
    <property type="match status" value="1"/>
</dbReference>
<reference evidence="3 4" key="1">
    <citation type="submission" date="2019-02" db="EMBL/GenBank/DDBJ databases">
        <title>Genomic Encyclopedia of Type Strains, Phase IV (KMG-IV): sequencing the most valuable type-strain genomes for metagenomic binning, comparative biology and taxonomic classification.</title>
        <authorList>
            <person name="Goeker M."/>
        </authorList>
    </citation>
    <scope>NUCLEOTIDE SEQUENCE [LARGE SCALE GENOMIC DNA]</scope>
    <source>
        <strain evidence="3 4">DSM 105135</strain>
    </source>
</reference>
<dbReference type="Pfam" id="PF00561">
    <property type="entry name" value="Abhydrolase_1"/>
    <property type="match status" value="1"/>
</dbReference>
<gene>
    <name evidence="3" type="ORF">EV700_2659</name>
</gene>
<evidence type="ECO:0000256" key="1">
    <source>
        <dbReference type="ARBA" id="ARBA00022801"/>
    </source>
</evidence>
<evidence type="ECO:0000313" key="3">
    <source>
        <dbReference type="EMBL" id="RZU38724.1"/>
    </source>
</evidence>
<evidence type="ECO:0000259" key="2">
    <source>
        <dbReference type="Pfam" id="PF00561"/>
    </source>
</evidence>
<dbReference type="OrthoDB" id="9780765at2"/>
<organism evidence="3 4">
    <name type="scientific">Fluviicoccus keumensis</name>
    <dbReference type="NCBI Taxonomy" id="1435465"/>
    <lineage>
        <taxon>Bacteria</taxon>
        <taxon>Pseudomonadati</taxon>
        <taxon>Pseudomonadota</taxon>
        <taxon>Gammaproteobacteria</taxon>
        <taxon>Moraxellales</taxon>
        <taxon>Moraxellaceae</taxon>
        <taxon>Fluviicoccus</taxon>
    </lineage>
</organism>
<dbReference type="EMBL" id="SHKX01000013">
    <property type="protein sequence ID" value="RZU38724.1"/>
    <property type="molecule type" value="Genomic_DNA"/>
</dbReference>
<dbReference type="AlphaFoldDB" id="A0A4Q7YNX6"/>
<feature type="domain" description="AB hydrolase-1" evidence="2">
    <location>
        <begin position="25"/>
        <end position="261"/>
    </location>
</feature>